<evidence type="ECO:0000313" key="2">
    <source>
        <dbReference type="EMBL" id="MBE8723363.1"/>
    </source>
</evidence>
<gene>
    <name evidence="2" type="ORF">C4F50_00270</name>
</gene>
<name>A0ABR9TDD8_9FLAO</name>
<evidence type="ECO:0000256" key="1">
    <source>
        <dbReference type="SAM" id="Phobius"/>
    </source>
</evidence>
<feature type="transmembrane region" description="Helical" evidence="1">
    <location>
        <begin position="23"/>
        <end position="43"/>
    </location>
</feature>
<sequence length="61" mass="7312">MQCDQLKIGDTIKLFYYEHFDYFFLKGYVNIAWVIVAFVLLLFSFTGKQIDKLNAFLKKQH</sequence>
<accession>A0ABR9TDD8</accession>
<reference evidence="2 3" key="1">
    <citation type="submission" date="2018-07" db="EMBL/GenBank/DDBJ databases">
        <title>Genome assembly of strain KB82.</title>
        <authorList>
            <person name="Kukolya J."/>
            <person name="Horvath B."/>
            <person name="Nagy I."/>
            <person name="Toth A."/>
        </authorList>
    </citation>
    <scope>NUCLEOTIDE SEQUENCE [LARGE SCALE GENOMIC DNA]</scope>
    <source>
        <strain evidence="2 3">Kb82</strain>
    </source>
</reference>
<organism evidence="2 3">
    <name type="scientific">Flavobacterium hungaricum</name>
    <dbReference type="NCBI Taxonomy" id="2082725"/>
    <lineage>
        <taxon>Bacteria</taxon>
        <taxon>Pseudomonadati</taxon>
        <taxon>Bacteroidota</taxon>
        <taxon>Flavobacteriia</taxon>
        <taxon>Flavobacteriales</taxon>
        <taxon>Flavobacteriaceae</taxon>
        <taxon>Flavobacterium</taxon>
    </lineage>
</organism>
<dbReference type="EMBL" id="PRDM01000001">
    <property type="protein sequence ID" value="MBE8723363.1"/>
    <property type="molecule type" value="Genomic_DNA"/>
</dbReference>
<proteinExistence type="predicted"/>
<evidence type="ECO:0000313" key="3">
    <source>
        <dbReference type="Proteomes" id="UP000640614"/>
    </source>
</evidence>
<keyword evidence="1" id="KW-1133">Transmembrane helix</keyword>
<keyword evidence="1" id="KW-0812">Transmembrane</keyword>
<dbReference type="Proteomes" id="UP000640614">
    <property type="component" value="Unassembled WGS sequence"/>
</dbReference>
<keyword evidence="1" id="KW-0472">Membrane</keyword>
<keyword evidence="3" id="KW-1185">Reference proteome</keyword>
<protein>
    <submittedName>
        <fullName evidence="2">Uncharacterized protein</fullName>
    </submittedName>
</protein>
<comment type="caution">
    <text evidence="2">The sequence shown here is derived from an EMBL/GenBank/DDBJ whole genome shotgun (WGS) entry which is preliminary data.</text>
</comment>